<accession>A0A3M2RYT3</accession>
<feature type="region of interest" description="Disordered" evidence="1">
    <location>
        <begin position="1"/>
        <end position="81"/>
    </location>
</feature>
<gene>
    <name evidence="2" type="ORF">CDV36_009913</name>
</gene>
<proteinExistence type="predicted"/>
<organism evidence="2 3">
    <name type="scientific">Fusarium kuroshium</name>
    <dbReference type="NCBI Taxonomy" id="2010991"/>
    <lineage>
        <taxon>Eukaryota</taxon>
        <taxon>Fungi</taxon>
        <taxon>Dikarya</taxon>
        <taxon>Ascomycota</taxon>
        <taxon>Pezizomycotina</taxon>
        <taxon>Sordariomycetes</taxon>
        <taxon>Hypocreomycetidae</taxon>
        <taxon>Hypocreales</taxon>
        <taxon>Nectriaceae</taxon>
        <taxon>Fusarium</taxon>
        <taxon>Fusarium solani species complex</taxon>
    </lineage>
</organism>
<dbReference type="EMBL" id="NKUJ01000202">
    <property type="protein sequence ID" value="RMJ10470.1"/>
    <property type="molecule type" value="Genomic_DNA"/>
</dbReference>
<name>A0A3M2RYT3_9HYPO</name>
<keyword evidence="3" id="KW-1185">Reference proteome</keyword>
<protein>
    <submittedName>
        <fullName evidence="2">Uncharacterized protein</fullName>
    </submittedName>
</protein>
<reference evidence="2 3" key="1">
    <citation type="submission" date="2017-06" db="EMBL/GenBank/DDBJ databases">
        <title>Comparative genomic analysis of Ambrosia Fusariam Clade fungi.</title>
        <authorList>
            <person name="Stajich J.E."/>
            <person name="Carrillo J."/>
            <person name="Kijimoto T."/>
            <person name="Eskalen A."/>
            <person name="O'Donnell K."/>
            <person name="Kasson M."/>
        </authorList>
    </citation>
    <scope>NUCLEOTIDE SEQUENCE [LARGE SCALE GENOMIC DNA]</scope>
    <source>
        <strain evidence="2">UCR3666</strain>
    </source>
</reference>
<dbReference type="OrthoDB" id="10463349at2759"/>
<evidence type="ECO:0000313" key="3">
    <source>
        <dbReference type="Proteomes" id="UP000277212"/>
    </source>
</evidence>
<dbReference type="AlphaFoldDB" id="A0A3M2RYT3"/>
<sequence>MPKREPLKNQSPEEREKRLAKGREVAAQERKNLTDEQRKQRSANEKARLQKQSAEEREKRNAKVRERARNLTPEEKKRRSE</sequence>
<comment type="caution">
    <text evidence="2">The sequence shown here is derived from an EMBL/GenBank/DDBJ whole genome shotgun (WGS) entry which is preliminary data.</text>
</comment>
<dbReference type="Proteomes" id="UP000277212">
    <property type="component" value="Unassembled WGS sequence"/>
</dbReference>
<evidence type="ECO:0000313" key="2">
    <source>
        <dbReference type="EMBL" id="RMJ10470.1"/>
    </source>
</evidence>
<evidence type="ECO:0000256" key="1">
    <source>
        <dbReference type="SAM" id="MobiDB-lite"/>
    </source>
</evidence>